<dbReference type="GeneID" id="92365911"/>
<comment type="caution">
    <text evidence="1">The sequence shown here is derived from an EMBL/GenBank/DDBJ whole genome shotgun (WGS) entry which is preliminary data.</text>
</comment>
<dbReference type="EMBL" id="LRBS01000035">
    <property type="protein sequence ID" value="OII77451.1"/>
    <property type="molecule type" value="Genomic_DNA"/>
</dbReference>
<dbReference type="Proteomes" id="UP000186804">
    <property type="component" value="Unassembled WGS sequence"/>
</dbReference>
<gene>
    <name evidence="1" type="ORF">cand_017260</name>
</gene>
<evidence type="ECO:0000313" key="2">
    <source>
        <dbReference type="Proteomes" id="UP000186804"/>
    </source>
</evidence>
<dbReference type="OrthoDB" id="343704at2759"/>
<organism evidence="1 2">
    <name type="scientific">Cryptosporidium andersoni</name>
    <dbReference type="NCBI Taxonomy" id="117008"/>
    <lineage>
        <taxon>Eukaryota</taxon>
        <taxon>Sar</taxon>
        <taxon>Alveolata</taxon>
        <taxon>Apicomplexa</taxon>
        <taxon>Conoidasida</taxon>
        <taxon>Coccidia</taxon>
        <taxon>Eucoccidiorida</taxon>
        <taxon>Eimeriorina</taxon>
        <taxon>Cryptosporidiidae</taxon>
        <taxon>Cryptosporidium</taxon>
    </lineage>
</organism>
<protein>
    <submittedName>
        <fullName evidence="1">Uncharacterized protein</fullName>
    </submittedName>
</protein>
<dbReference type="RefSeq" id="XP_067069297.1">
    <property type="nucleotide sequence ID" value="XM_067211960.1"/>
</dbReference>
<sequence length="3155" mass="360788">MDNKRWKYLIRRCNQSLLSYVIYIYNHYRVDICPREALELLEGSNVTSIIQNRINEYICNSFTPKVGSYKDNNISSKQNAVEVISKVFQISKSISLKLLQGFNCRRDNSYIVRFTDIKTQSEDEDNEVNNPNNEDLSCLYNINEQFMSDIYDFILQEQLIFLDILKYMFENASNDPKNFVSRSTNRNDILVSQLFSKKCFEDILWNTDNFNILDKLWEWYKRLVNEPFYQYEDIESFLFGNPLIQCYRRMKLESSLLHTILVILQAWDNFQNCLNKPEQSELSKNTDNSLYQASSMSKIKIILSELQSRCFLGSLYTLYSVKTSGISSNDLTIWDNSLAHSSKVLEQLRHTASNGILLGCYLILALSPKIITDDNENLGFITRLVMTIIECLISNETGEKIILINNGDILNYATPTRNMELYKVNNFDDNIRIVRGNLLLAHARVVKPLFASFLYSYATIVALTPNRDALLSPILSTSCLFESTALSDSIENILLALHNQNPINLKFNVKSKTCGDTVYLGEEIGSYYQHLTIYSLIRSVLSTFSIDTLFCTSKITRCLNNLLWRDNRLVYRECWRGDYYRHIGIHILLDMYISSFPYGIVELLELLQNLIPDFTHISKNNILDMESARNAFKIFMDFIRTPLKCVNFSPYLESAGLRAVPINEWTTYEYEKSQKKSHGSTVNIFLQMEITQFEIPNINVGSTISRSALSGSVEGCLLDILGIKLEDVTPLLAGFPNSRRCLTPLRILPCGISKQIPMKSMIVNNDETKFSSPVWATSPYGNLYDIPDKNLPPFYQTTIRTNVSPNSGRSGTFLDYQDFRLPSNFCSNPNELTIGTLDPFVINFNCNLIQNSGKFSRYSNSQTGYMPSLLHILLFLWDSLGLYINQIDYIDPNHLSMLSSISEVIFKLVSFHPAMLLILETELTSSYRFIPSNLYGTRDQVNSNNSVHFADTSLQISLCRFGVIPIKCLFFLKGISYHLRKDNIDNIISTILKTFPRIISLLTIFMIPIHSQDIETIFQSGNLHKLHLNYNSYSLNLEIYQNDCEILSPWFCKESIIPMYWLIPLLLSSMGSLEVDPIVQQEVGVYAPLLRSIMGFDIDDLLSLATEIIETVEKLHNSYPITFQMLVFLETLMSYCPVYFWGLGWNRHANIILIEKHKIQSSGYTSRFLKDLQYLVDDCIIFQSLNLNNKDLFEFFNRILNYTIRSVLIRISSWQFNIDSERNSLLLQAFRVFDLLLKCLDPLSLIREDMDKSLILDEVQINSKLSKTREQNKQISSILCDIIPDISIITCVNQQALIANLLKHCLETNLIPSMLSVLLCEYHMKSSNSRTLWYVTSASLDPGSIHWELSISSSFVHQTMNKVASLSYNLALKSQNMISLDSYLAYTPIRCPYTLSYLSGESFAFPQVIVAQQVITVILCIVNKILTSLTNTDASSQLITSLRRSVIQWILFSYDDQLSIQISQFNDGVDTMLSKNFVNNFDISSSEADIVAQFIYNRVILLSQSKAPQMNIIKSWFVYMFNTTPNTLPISASINATQILSSFCYLLEFEYSNQPEKIQILQYLLKPPSSLHSKQEDFLLCLSNTKLVSLIINILYRELDFVLVAPIHYFINEDKFGYSSITFANIKAIIELLNVLMITQPSVLLFSSGHFNPSSLKKENFQVKLTYLDDQNLKNKSAELKPAQEYNSNNAYSRIELICDTIKYVFLKIESSLSEMDSKIKMDASKFSISEVPELMQLFPDMMTLLFYFQEDSRAQRLLYKHLNKSENSKSLWEILFNITKKVVTIWTELSRNSSMISSYPLATLWMSCITSVYSLISRFIDIDTNLALRNSAKLPEFISNKIIWEFVQYMATNPCIITLFGNFCGENIKELYNQSILHLKGIKSKLNLPIHLCIPITIKQDQILRRVTTPFSLEEFLYEYYFERYWRLSHKIISSDNYYRWTEFGLTNASDRYYSDAIELDPKLHEKNQNNNNISIFTNEISQLASLEIVWESGQLLAPKQHSLIKSNGDLDSKIESNISTGDNQLFINKLASNQLLNNSGQSSNLESNTDEDITSTWFSLPIHLERNASFLYKTKRWGSDFEIDLKSLAVLLSCSTVACLSLSRSQLAIQEILGTCMQILNSTLTDNNRRSFVESIMYCLVSYNRFIFYLKSNLPHILVNSYKLINKPLLNTMTTLFRPLKIPLTKYFLVIFDKGVENTSEIFPSLFLTCIYSIFADVITFDIISSARSILGNLDILEMQKWLDRNLKKIDFESDVQEENISDIRYNIVTIAPNSSSVCLSYTWQSRGDSIPYDIDDNLKLTANTGNILIHSVCKEVTEESESESELYKDLPLVLEQACLFLINMMSHYRMEKVDSNNCYLQPCTGKNSIVSVWSILPILSTCKNKSTGYIISDFVSSDLISCTILVQILLRLIPQFVKNGDFDLLSSYSTNSKLLELTSISLQFILKNSRFLSQNIKQEISNLRNYTSTTILPYSLSLFLALPIICLTIPTFVVENMYINKLEKVEQFLESEFTGGSNLKQTPFLTKMKAILESDNTLDQFTSEFIQLVLPLLVTSTQSYESIGLTRNLKWKNRNEDINEIPNSLPIYLQLSPSNIPCFFWDEMAHYSMLNSILSCLMSLASSKKGSIAILKSDIINQLALKTTISKVWQSSGSSLESTISINQTGSTPTGILWTPAYSTIKINGHTFRAPLHIIWCRFLFLITTVVKTIRCEQLDSKSTDTDDDLKSSSKYHEYSKSNLSNSSSIKNLHISPYSQSPYSESFHKQIKNENFDEELEYKSLSQRMLVKFMGLVDSRIRFVIEGTRVIGQLALLEEFSIILDLLKIASLQANASFMKYISEILQKSLRMIRNISAVSLGKGIAESFDIFKPISTYEKIAAGLAYDSLMLYPLDRLPALVPSIYHQRYCMLLLTCIMNILDIFLMDCESVTNILLTSREFLTQLFHDTMDLGRPLLQLLEDLPNHSNSVLQIVRPSNGVSLLPLALNLQVLHPFQSNPNDLLPDGIGNKVRMDKDFIEYGGISRLFHNDESCSLPELITVSSFIQFVNSIVDAIALCGIKCLYILENSESTDQHNDAIRRLLEFLYLSQGMSTSSSLLNATRKLIERIYLNLKAKLGDQINVEIVGLAGVRKDPVHAALFERLCNPSGLGTTNN</sequence>
<keyword evidence="2" id="KW-1185">Reference proteome</keyword>
<reference evidence="1 2" key="1">
    <citation type="submission" date="2016-10" db="EMBL/GenBank/DDBJ databases">
        <title>Reductive evolution of mitochondrial metabolism and differential evolution of invasion-related proteins in Cryptosporidium.</title>
        <authorList>
            <person name="Liu S."/>
            <person name="Roellig D.M."/>
            <person name="Guo Y."/>
            <person name="Li N."/>
            <person name="Frace M.A."/>
            <person name="Tang K."/>
            <person name="Zhang L."/>
            <person name="Feng Y."/>
            <person name="Xiao L."/>
        </authorList>
    </citation>
    <scope>NUCLEOTIDE SEQUENCE [LARGE SCALE GENOMIC DNA]</scope>
    <source>
        <strain evidence="1">30847</strain>
    </source>
</reference>
<dbReference type="VEuPathDB" id="CryptoDB:cand_017260"/>
<name>A0A1J4MVK5_9CRYT</name>
<accession>A0A1J4MVK5</accession>
<proteinExistence type="predicted"/>
<evidence type="ECO:0000313" key="1">
    <source>
        <dbReference type="EMBL" id="OII77451.1"/>
    </source>
</evidence>